<evidence type="ECO:0000259" key="2">
    <source>
        <dbReference type="PROSITE" id="PS51371"/>
    </source>
</evidence>
<reference evidence="3" key="1">
    <citation type="submission" date="2022-05" db="EMBL/GenBank/DDBJ databases">
        <title>Complete genome sequence of toluene-degrading Gulosibacter sediminis strain ACHW.36C.</title>
        <authorList>
            <person name="Wai A.C."/>
            <person name="Lai G.K."/>
            <person name="Griffin S.D."/>
            <person name="Leung F.C."/>
        </authorList>
    </citation>
    <scope>NUCLEOTIDE SEQUENCE [LARGE SCALE GENOMIC DNA]</scope>
    <source>
        <strain evidence="3">ACHW.36C</strain>
    </source>
</reference>
<proteinExistence type="predicted"/>
<evidence type="ECO:0000313" key="3">
    <source>
        <dbReference type="EMBL" id="UQN13964.1"/>
    </source>
</evidence>
<gene>
    <name evidence="3" type="ORF">M3M28_07765</name>
</gene>
<accession>A0ABY4MVZ1</accession>
<protein>
    <recommendedName>
        <fullName evidence="2">CBS domain-containing protein</fullName>
    </recommendedName>
</protein>
<dbReference type="InterPro" id="IPR046342">
    <property type="entry name" value="CBS_dom_sf"/>
</dbReference>
<feature type="domain" description="CBS" evidence="2">
    <location>
        <begin position="55"/>
        <end position="117"/>
    </location>
</feature>
<organism evidence="3">
    <name type="scientific">Gulosibacter sediminis</name>
    <dbReference type="NCBI Taxonomy" id="1729695"/>
    <lineage>
        <taxon>Bacteria</taxon>
        <taxon>Bacillati</taxon>
        <taxon>Actinomycetota</taxon>
        <taxon>Actinomycetes</taxon>
        <taxon>Micrococcales</taxon>
        <taxon>Microbacteriaceae</taxon>
        <taxon>Gulosibacter</taxon>
    </lineage>
</organism>
<evidence type="ECO:0000256" key="1">
    <source>
        <dbReference type="PROSITE-ProRule" id="PRU00703"/>
    </source>
</evidence>
<dbReference type="PROSITE" id="PS51371">
    <property type="entry name" value="CBS"/>
    <property type="match status" value="1"/>
</dbReference>
<dbReference type="SUPFAM" id="SSF54631">
    <property type="entry name" value="CBS-domain pair"/>
    <property type="match status" value="1"/>
</dbReference>
<keyword evidence="1" id="KW-0129">CBS domain</keyword>
<name>A0ABY4MVZ1_9MICO</name>
<dbReference type="Gene3D" id="3.10.580.10">
    <property type="entry name" value="CBS-domain"/>
    <property type="match status" value="1"/>
</dbReference>
<dbReference type="EMBL" id="CP097160">
    <property type="protein sequence ID" value="UQN13964.1"/>
    <property type="molecule type" value="Genomic_DNA"/>
</dbReference>
<sequence length="298" mass="32739">MAATIGSIGLSPVVRQRLFSATVDLVGDSTGAQYDERMNALRPIGEVLTFEYLEASKREPVESVRQGDSLSLATTKMRINNFSQLPVLCSGKSKRPFGVVSWESIGEQLSLNPNADLEACTVKDPPKQKLSDELLPAISIINARGYVLVVNDQDHISGIVTTADLGEELANIARPLMLFNKIETDLRRIFNSLRASGKLTDETLNKALAGSAGRVAIGSRGEEYTLGDLVKVVTYGDVWDLIPQLYDRGEMTRQLNATSELRNKVMHFRALKDEHHLTLSRLEGIAVVMNDIANKLTD</sequence>
<dbReference type="InterPro" id="IPR000644">
    <property type="entry name" value="CBS_dom"/>
</dbReference>